<dbReference type="AlphaFoldDB" id="A0A345P989"/>
<evidence type="ECO:0000313" key="1">
    <source>
        <dbReference type="EMBL" id="AXI03848.1"/>
    </source>
</evidence>
<dbReference type="OrthoDB" id="9815414at2"/>
<gene>
    <name evidence="1" type="ORF">HYN46_13990</name>
</gene>
<dbReference type="RefSeq" id="WP_114899956.1">
    <property type="nucleotide sequence ID" value="NZ_CP031222.1"/>
</dbReference>
<name>A0A345P989_9GAMM</name>
<keyword evidence="2" id="KW-1185">Reference proteome</keyword>
<sequence length="280" mass="31062">MGSNTRLTQSVPPRELTIDDLNALAINRHPTASQKGNVPINPIMSQQRSSFGAYPFRQQPPKYNDLPALPQNVVDFSAGLGDSLLFGFGDNLRTALDIDGGVDRKSGAYKAGELTSLAAGNMGVGRAIYSGIWKGAARGLESEKALSKASDIRNLWKRWSGPALISKKEREAIVPFQQHWQKKLDEIKDFKNKRKEVLTFNPLRDSERAFQRARKSFGKTREDYNKVLIPLSLGQGARVNYSETEGDSSGQRLSMTAEERQQMQQFLESGGKLPIIPKTP</sequence>
<organism evidence="1 2">
    <name type="scientific">Aquirhabdus parva</name>
    <dbReference type="NCBI Taxonomy" id="2283318"/>
    <lineage>
        <taxon>Bacteria</taxon>
        <taxon>Pseudomonadati</taxon>
        <taxon>Pseudomonadota</taxon>
        <taxon>Gammaproteobacteria</taxon>
        <taxon>Moraxellales</taxon>
        <taxon>Moraxellaceae</taxon>
        <taxon>Aquirhabdus</taxon>
    </lineage>
</organism>
<dbReference type="Proteomes" id="UP000253940">
    <property type="component" value="Chromosome"/>
</dbReference>
<reference evidence="1 2" key="1">
    <citation type="submission" date="2018-07" db="EMBL/GenBank/DDBJ databases">
        <title>Genome sequencing of Moraxellaceae gen. HYN0046.</title>
        <authorList>
            <person name="Kim M."/>
            <person name="Yi H."/>
        </authorList>
    </citation>
    <scope>NUCLEOTIDE SEQUENCE [LARGE SCALE GENOMIC DNA]</scope>
    <source>
        <strain evidence="1 2">HYN0046</strain>
    </source>
</reference>
<dbReference type="EMBL" id="CP031222">
    <property type="protein sequence ID" value="AXI03848.1"/>
    <property type="molecule type" value="Genomic_DNA"/>
</dbReference>
<evidence type="ECO:0000313" key="2">
    <source>
        <dbReference type="Proteomes" id="UP000253940"/>
    </source>
</evidence>
<accession>A0A345P989</accession>
<proteinExistence type="predicted"/>
<protein>
    <submittedName>
        <fullName evidence="1">Uncharacterized protein</fullName>
    </submittedName>
</protein>
<dbReference type="KEGG" id="mbah:HYN46_13990"/>